<name>A0A0A0KKT2_CUCSA</name>
<keyword evidence="2" id="KW-1185">Reference proteome</keyword>
<proteinExistence type="predicted"/>
<dbReference type="AlphaFoldDB" id="A0A0A0KKT2"/>
<protein>
    <submittedName>
        <fullName evidence="1">Uncharacterized protein</fullName>
    </submittedName>
</protein>
<dbReference type="Gramene" id="KGN48361">
    <property type="protein sequence ID" value="KGN48361"/>
    <property type="gene ID" value="Csa_6G483420"/>
</dbReference>
<reference evidence="1 2" key="1">
    <citation type="journal article" date="2009" name="Nat. Genet.">
        <title>The genome of the cucumber, Cucumis sativus L.</title>
        <authorList>
            <person name="Huang S."/>
            <person name="Li R."/>
            <person name="Zhang Z."/>
            <person name="Li L."/>
            <person name="Gu X."/>
            <person name="Fan W."/>
            <person name="Lucas W.J."/>
            <person name="Wang X."/>
            <person name="Xie B."/>
            <person name="Ni P."/>
            <person name="Ren Y."/>
            <person name="Zhu H."/>
            <person name="Li J."/>
            <person name="Lin K."/>
            <person name="Jin W."/>
            <person name="Fei Z."/>
            <person name="Li G."/>
            <person name="Staub J."/>
            <person name="Kilian A."/>
            <person name="van der Vossen E.A."/>
            <person name="Wu Y."/>
            <person name="Guo J."/>
            <person name="He J."/>
            <person name="Jia Z."/>
            <person name="Ren Y."/>
            <person name="Tian G."/>
            <person name="Lu Y."/>
            <person name="Ruan J."/>
            <person name="Qian W."/>
            <person name="Wang M."/>
            <person name="Huang Q."/>
            <person name="Li B."/>
            <person name="Xuan Z."/>
            <person name="Cao J."/>
            <person name="Asan"/>
            <person name="Wu Z."/>
            <person name="Zhang J."/>
            <person name="Cai Q."/>
            <person name="Bai Y."/>
            <person name="Zhao B."/>
            <person name="Han Y."/>
            <person name="Li Y."/>
            <person name="Li X."/>
            <person name="Wang S."/>
            <person name="Shi Q."/>
            <person name="Liu S."/>
            <person name="Cho W.K."/>
            <person name="Kim J.Y."/>
            <person name="Xu Y."/>
            <person name="Heller-Uszynska K."/>
            <person name="Miao H."/>
            <person name="Cheng Z."/>
            <person name="Zhang S."/>
            <person name="Wu J."/>
            <person name="Yang Y."/>
            <person name="Kang H."/>
            <person name="Li M."/>
            <person name="Liang H."/>
            <person name="Ren X."/>
            <person name="Shi Z."/>
            <person name="Wen M."/>
            <person name="Jian M."/>
            <person name="Yang H."/>
            <person name="Zhang G."/>
            <person name="Yang Z."/>
            <person name="Chen R."/>
            <person name="Liu S."/>
            <person name="Li J."/>
            <person name="Ma L."/>
            <person name="Liu H."/>
            <person name="Zhou Y."/>
            <person name="Zhao J."/>
            <person name="Fang X."/>
            <person name="Li G."/>
            <person name="Fang L."/>
            <person name="Li Y."/>
            <person name="Liu D."/>
            <person name="Zheng H."/>
            <person name="Zhang Y."/>
            <person name="Qin N."/>
            <person name="Li Z."/>
            <person name="Yang G."/>
            <person name="Yang S."/>
            <person name="Bolund L."/>
            <person name="Kristiansen K."/>
            <person name="Zheng H."/>
            <person name="Li S."/>
            <person name="Zhang X."/>
            <person name="Yang H."/>
            <person name="Wang J."/>
            <person name="Sun R."/>
            <person name="Zhang B."/>
            <person name="Jiang S."/>
            <person name="Wang J."/>
            <person name="Du Y."/>
            <person name="Li S."/>
        </authorList>
    </citation>
    <scope>NUCLEOTIDE SEQUENCE [LARGE SCALE GENOMIC DNA]</scope>
    <source>
        <strain evidence="2">cv. 9930</strain>
    </source>
</reference>
<gene>
    <name evidence="1" type="ORF">Csa_6G483420</name>
</gene>
<dbReference type="Proteomes" id="UP000029981">
    <property type="component" value="Chromosome 6"/>
</dbReference>
<organism evidence="1 2">
    <name type="scientific">Cucumis sativus</name>
    <name type="common">Cucumber</name>
    <dbReference type="NCBI Taxonomy" id="3659"/>
    <lineage>
        <taxon>Eukaryota</taxon>
        <taxon>Viridiplantae</taxon>
        <taxon>Streptophyta</taxon>
        <taxon>Embryophyta</taxon>
        <taxon>Tracheophyta</taxon>
        <taxon>Spermatophyta</taxon>
        <taxon>Magnoliopsida</taxon>
        <taxon>eudicotyledons</taxon>
        <taxon>Gunneridae</taxon>
        <taxon>Pentapetalae</taxon>
        <taxon>rosids</taxon>
        <taxon>fabids</taxon>
        <taxon>Cucurbitales</taxon>
        <taxon>Cucurbitaceae</taxon>
        <taxon>Benincaseae</taxon>
        <taxon>Cucumis</taxon>
    </lineage>
</organism>
<reference evidence="1 2" key="4">
    <citation type="journal article" date="2011" name="BMC Genomics">
        <title>RNA-Seq improves annotation of protein-coding genes in the cucumber genome.</title>
        <authorList>
            <person name="Li Z."/>
            <person name="Zhang Z."/>
            <person name="Yan P."/>
            <person name="Huang S."/>
            <person name="Fei Z."/>
            <person name="Lin K."/>
        </authorList>
    </citation>
    <scope>NUCLEOTIDE SEQUENCE [LARGE SCALE GENOMIC DNA]</scope>
    <source>
        <strain evidence="2">cv. 9930</strain>
    </source>
</reference>
<sequence length="117" mass="13384">MELKVENPMWVKPQSFAGEAYSSDRVYAEAAESATPESYGVCERSRSFRTVEMDGIPFSDRVEERMGWLRSQIIGGEAEIDSPFGERRLCYADHTASGRSLRYIEDFILRKVLPFYG</sequence>
<evidence type="ECO:0000313" key="2">
    <source>
        <dbReference type="Proteomes" id="UP000029981"/>
    </source>
</evidence>
<reference evidence="1 2" key="3">
    <citation type="journal article" date="2010" name="BMC Genomics">
        <title>Transcriptome sequencing and comparative analysis of cucumber flowers with different sex types.</title>
        <authorList>
            <person name="Guo S."/>
            <person name="Zheng Y."/>
            <person name="Joung J.G."/>
            <person name="Liu S."/>
            <person name="Zhang Z."/>
            <person name="Crasta O.R."/>
            <person name="Sobral B.W."/>
            <person name="Xu Y."/>
            <person name="Huang S."/>
            <person name="Fei Z."/>
        </authorList>
    </citation>
    <scope>NUCLEOTIDE SEQUENCE [LARGE SCALE GENOMIC DNA]</scope>
    <source>
        <strain evidence="2">cv. 9930</strain>
    </source>
</reference>
<evidence type="ECO:0000313" key="1">
    <source>
        <dbReference type="EMBL" id="KGN48361.1"/>
    </source>
</evidence>
<accession>A0A0A0KKT2</accession>
<dbReference type="STRING" id="3659.A0A0A0KKT2"/>
<dbReference type="EMBL" id="CM002927">
    <property type="protein sequence ID" value="KGN48361.1"/>
    <property type="molecule type" value="Genomic_DNA"/>
</dbReference>
<reference evidence="1 2" key="2">
    <citation type="journal article" date="2009" name="PLoS ONE">
        <title>An integrated genetic and cytogenetic map of the cucumber genome.</title>
        <authorList>
            <person name="Ren Y."/>
            <person name="Zhang Z."/>
            <person name="Liu J."/>
            <person name="Staub J.E."/>
            <person name="Han Y."/>
            <person name="Cheng Z."/>
            <person name="Li X."/>
            <person name="Lu J."/>
            <person name="Miao H."/>
            <person name="Kang H."/>
            <person name="Xie B."/>
            <person name="Gu X."/>
            <person name="Wang X."/>
            <person name="Du Y."/>
            <person name="Jin W."/>
            <person name="Huang S."/>
        </authorList>
    </citation>
    <scope>NUCLEOTIDE SEQUENCE [LARGE SCALE GENOMIC DNA]</scope>
    <source>
        <strain evidence="2">cv. 9930</strain>
    </source>
</reference>